<dbReference type="Gene3D" id="1.10.3210.10">
    <property type="entry name" value="Hypothetical protein af1432"/>
    <property type="match status" value="1"/>
</dbReference>
<dbReference type="Proteomes" id="UP000192934">
    <property type="component" value="Chromosome I"/>
</dbReference>
<protein>
    <submittedName>
        <fullName evidence="3">Exopolyphosphatase / guanosine-5'-triphosphate,3'-diphosphate pyrophosphatase</fullName>
    </submittedName>
</protein>
<dbReference type="EMBL" id="LT840185">
    <property type="protein sequence ID" value="SMF78898.1"/>
    <property type="molecule type" value="Genomic_DNA"/>
</dbReference>
<feature type="domain" description="Exopolyphosphatase C-terminal" evidence="2">
    <location>
        <begin position="338"/>
        <end position="476"/>
    </location>
</feature>
<evidence type="ECO:0000259" key="1">
    <source>
        <dbReference type="Pfam" id="PF02541"/>
    </source>
</evidence>
<dbReference type="PANTHER" id="PTHR30005:SF0">
    <property type="entry name" value="RETROGRADE REGULATION PROTEIN 2"/>
    <property type="match status" value="1"/>
</dbReference>
<accession>A0A1X7H2Z2</accession>
<feature type="domain" description="Ppx/GppA phosphatase N-terminal" evidence="1">
    <location>
        <begin position="21"/>
        <end position="297"/>
    </location>
</feature>
<dbReference type="AlphaFoldDB" id="A0A1X7H2Z2"/>
<dbReference type="STRING" id="941907.SAMN06295910_2774"/>
<dbReference type="SUPFAM" id="SSF109604">
    <property type="entry name" value="HD-domain/PDEase-like"/>
    <property type="match status" value="1"/>
</dbReference>
<gene>
    <name evidence="3" type="ORF">SAMN06295910_2774</name>
</gene>
<dbReference type="Pfam" id="PF21697">
    <property type="entry name" value="Ppx_C"/>
    <property type="match status" value="1"/>
</dbReference>
<dbReference type="Gene3D" id="3.30.420.40">
    <property type="match status" value="1"/>
</dbReference>
<dbReference type="InterPro" id="IPR043129">
    <property type="entry name" value="ATPase_NBD"/>
</dbReference>
<dbReference type="Pfam" id="PF02541">
    <property type="entry name" value="Ppx-GppA"/>
    <property type="match status" value="1"/>
</dbReference>
<evidence type="ECO:0000259" key="2">
    <source>
        <dbReference type="Pfam" id="PF21697"/>
    </source>
</evidence>
<dbReference type="PANTHER" id="PTHR30005">
    <property type="entry name" value="EXOPOLYPHOSPHATASE"/>
    <property type="match status" value="1"/>
</dbReference>
<reference evidence="4" key="1">
    <citation type="submission" date="2017-04" db="EMBL/GenBank/DDBJ databases">
        <authorList>
            <person name="Varghese N."/>
            <person name="Submissions S."/>
        </authorList>
    </citation>
    <scope>NUCLEOTIDE SEQUENCE [LARGE SCALE GENOMIC DNA]</scope>
    <source>
        <strain evidence="4">Dd16</strain>
    </source>
</reference>
<name>A0A1X7H2Z2_9SPHN</name>
<sequence length="487" mass="52041">MPRLKPVAIIDIGSNSVRLVVYAAATRAPLVLFNEKIMAGLGRDLGESGELPDEAQARALAALERFRILTRQMGVGRVRVVATAAVRDAANGRAFLKAIKATGFDPEVLSGEQEGMMAGLGVLSAIPEADGIVADLGGGSLELVEVAGGEVGDSVSLPLGVLRTEPLFEQGPDILQRHARRAIDKADFAKRAGKGRPLYLVGGSWRALAHLDMALEGHPLPITHHHRMPPDRPADLGRDIAALIDGGEKLAMVSSSRRSTLPTANLLLDALCQTLRPSELIVSAYGIREGLLYDALGSRVRARDPLIEAVRQAGRGLGRFAEHGALIDRWIAPVFDDPPEMARLRLAACLLSDVAWAAHPDFRAERGMEIALHGNWVGVDIPGRVMLAQALFTNFGGGKAFEGLPFAPLCSSEALDRAAQWGLAMRLAHRLSGGVAESLRRSRLKVEDDTLRLEVARADLAILGEPVMRRLKTLAGALGIGFEAGPR</sequence>
<dbReference type="InterPro" id="IPR003695">
    <property type="entry name" value="Ppx_GppA_N"/>
</dbReference>
<dbReference type="SUPFAM" id="SSF53067">
    <property type="entry name" value="Actin-like ATPase domain"/>
    <property type="match status" value="2"/>
</dbReference>
<dbReference type="InterPro" id="IPR050273">
    <property type="entry name" value="GppA/Ppx_hydrolase"/>
</dbReference>
<dbReference type="CDD" id="cd24052">
    <property type="entry name" value="ASKHA_NBD_HpPPX-GppA-like"/>
    <property type="match status" value="1"/>
</dbReference>
<dbReference type="InterPro" id="IPR048951">
    <property type="entry name" value="Ppx_C"/>
</dbReference>
<dbReference type="OrthoDB" id="3698573at2"/>
<dbReference type="RefSeq" id="WP_085219287.1">
    <property type="nucleotide sequence ID" value="NZ_LT840185.1"/>
</dbReference>
<keyword evidence="4" id="KW-1185">Reference proteome</keyword>
<organism evidence="3 4">
    <name type="scientific">Allosphingosinicella indica</name>
    <dbReference type="NCBI Taxonomy" id="941907"/>
    <lineage>
        <taxon>Bacteria</taxon>
        <taxon>Pseudomonadati</taxon>
        <taxon>Pseudomonadota</taxon>
        <taxon>Alphaproteobacteria</taxon>
        <taxon>Sphingomonadales</taxon>
        <taxon>Sphingomonadaceae</taxon>
        <taxon>Allosphingosinicella</taxon>
    </lineage>
</organism>
<evidence type="ECO:0000313" key="4">
    <source>
        <dbReference type="Proteomes" id="UP000192934"/>
    </source>
</evidence>
<proteinExistence type="predicted"/>
<dbReference type="Gene3D" id="3.30.420.150">
    <property type="entry name" value="Exopolyphosphatase. Domain 2"/>
    <property type="match status" value="1"/>
</dbReference>
<evidence type="ECO:0000313" key="3">
    <source>
        <dbReference type="EMBL" id="SMF78898.1"/>
    </source>
</evidence>
<dbReference type="GO" id="GO:0016462">
    <property type="term" value="F:pyrophosphatase activity"/>
    <property type="evidence" value="ECO:0007669"/>
    <property type="project" value="TreeGrafter"/>
</dbReference>